<dbReference type="GO" id="GO:0016491">
    <property type="term" value="F:oxidoreductase activity"/>
    <property type="evidence" value="ECO:0007669"/>
    <property type="project" value="InterPro"/>
</dbReference>
<dbReference type="Pfam" id="PF13478">
    <property type="entry name" value="XdhC_C"/>
    <property type="match status" value="1"/>
</dbReference>
<evidence type="ECO:0000259" key="2">
    <source>
        <dbReference type="Pfam" id="PF04945"/>
    </source>
</evidence>
<dbReference type="EMBL" id="CABVLY010000003">
    <property type="protein sequence ID" value="VVU48509.1"/>
    <property type="molecule type" value="Genomic_DNA"/>
</dbReference>
<reference evidence="5 6" key="1">
    <citation type="submission" date="2019-09" db="EMBL/GenBank/DDBJ databases">
        <authorList>
            <person name="Depoorter E."/>
        </authorList>
    </citation>
    <scope>NUCLEOTIDE SEQUENCE [LARGE SCALE GENOMIC DNA]</scope>
    <source>
        <strain evidence="5">LMG 20980</strain>
    </source>
</reference>
<dbReference type="Pfam" id="PF02625">
    <property type="entry name" value="XdhC_CoxI"/>
    <property type="match status" value="1"/>
</dbReference>
<dbReference type="RefSeq" id="WP_174925474.1">
    <property type="nucleotide sequence ID" value="NZ_CABVLY010000003.1"/>
</dbReference>
<gene>
    <name evidence="5" type="ORF">BAN20980_01206</name>
    <name evidence="4" type="ORF">JQK92_09575</name>
</gene>
<dbReference type="InterPro" id="IPR007029">
    <property type="entry name" value="YHS_dom"/>
</dbReference>
<feature type="domain" description="YHS" evidence="2">
    <location>
        <begin position="312"/>
        <end position="354"/>
    </location>
</feature>
<name>A0A6P2G5E7_9BURK</name>
<dbReference type="Gene3D" id="3.40.50.720">
    <property type="entry name" value="NAD(P)-binding Rossmann-like Domain"/>
    <property type="match status" value="1"/>
</dbReference>
<dbReference type="InterPro" id="IPR003777">
    <property type="entry name" value="XdhC_CoxI"/>
</dbReference>
<evidence type="ECO:0000313" key="7">
    <source>
        <dbReference type="Proteomes" id="UP000755577"/>
    </source>
</evidence>
<feature type="domain" description="XdhC Rossmann" evidence="3">
    <location>
        <begin position="124"/>
        <end position="257"/>
    </location>
</feature>
<dbReference type="SUPFAM" id="SSF47240">
    <property type="entry name" value="Ferritin-like"/>
    <property type="match status" value="1"/>
</dbReference>
<dbReference type="GeneID" id="56499235"/>
<keyword evidence="7" id="KW-1185">Reference proteome</keyword>
<dbReference type="EMBL" id="JAFCIQ010000005">
    <property type="protein sequence ID" value="MBM2766677.1"/>
    <property type="molecule type" value="Genomic_DNA"/>
</dbReference>
<dbReference type="Gene3D" id="1.10.620.20">
    <property type="entry name" value="Ribonucleotide Reductase, subunit A"/>
    <property type="match status" value="1"/>
</dbReference>
<dbReference type="InterPro" id="IPR027051">
    <property type="entry name" value="XdhC_Rossmann_dom"/>
</dbReference>
<sequence>MNAAEPATLDADALLQLERRLADAGRLFAVATVVRALPPTSTWVGAQALVEGDGTLHGWIGGGCARGIVIQAALDAMRVGQPKLLRISNTEAEPEPGVELHAMPCASNGTLELFIQPTVPAPVVLILGATPAALEAFVLARRMGLRAYPAARTPDVYAALDAPRVLHGFDVAALNELDPHLILVATQGDGDEEALEAALRTSAAGVLLIASARKAGQLRAAMRARGIAEERLAVLHAPAGPRIHARTPQEIALGAVAGLIDLRHALEEAKASGEGVQASLGGLAIAEAVPAMPLCESMASVAPRAQGTRGVNPVCGMEIDFASALSVLERDGVRIPFCCDGCRQAFDREPERYLAIARGATQREVV</sequence>
<accession>A0A6P2G5E7</accession>
<dbReference type="PANTHER" id="PTHR30388">
    <property type="entry name" value="ALDEHYDE OXIDOREDUCTASE MOLYBDENUM COFACTOR ASSEMBLY PROTEIN"/>
    <property type="match status" value="1"/>
</dbReference>
<dbReference type="InterPro" id="IPR009078">
    <property type="entry name" value="Ferritin-like_SF"/>
</dbReference>
<feature type="domain" description="XdhC- CoxI" evidence="1">
    <location>
        <begin position="22"/>
        <end position="87"/>
    </location>
</feature>
<proteinExistence type="predicted"/>
<dbReference type="AlphaFoldDB" id="A0A6P2G5E7"/>
<evidence type="ECO:0000313" key="6">
    <source>
        <dbReference type="Proteomes" id="UP000494201"/>
    </source>
</evidence>
<evidence type="ECO:0000259" key="3">
    <source>
        <dbReference type="Pfam" id="PF13478"/>
    </source>
</evidence>
<dbReference type="InterPro" id="IPR012348">
    <property type="entry name" value="RNR-like"/>
</dbReference>
<reference evidence="4 7" key="2">
    <citation type="submission" date="2021-02" db="EMBL/GenBank/DDBJ databases">
        <title>Draft genome of the type strains Burkholderia anthina DSM16086.</title>
        <authorList>
            <person name="Hertel R."/>
            <person name="Meissner J."/>
            <person name="Poehlein A."/>
            <person name="Daniel R."/>
            <person name="Commichau F.M."/>
        </authorList>
    </citation>
    <scope>NUCLEOTIDE SEQUENCE [LARGE SCALE GENOMIC DNA]</scope>
    <source>
        <strain evidence="4 7">DSM 16086</strain>
    </source>
</reference>
<dbReference type="PANTHER" id="PTHR30388:SF6">
    <property type="entry name" value="XANTHINE DEHYDROGENASE SUBUNIT A-RELATED"/>
    <property type="match status" value="1"/>
</dbReference>
<dbReference type="Pfam" id="PF04945">
    <property type="entry name" value="YHS"/>
    <property type="match status" value="1"/>
</dbReference>
<organism evidence="5 6">
    <name type="scientific">Burkholderia anthina</name>
    <dbReference type="NCBI Taxonomy" id="179879"/>
    <lineage>
        <taxon>Bacteria</taxon>
        <taxon>Pseudomonadati</taxon>
        <taxon>Pseudomonadota</taxon>
        <taxon>Betaproteobacteria</taxon>
        <taxon>Burkholderiales</taxon>
        <taxon>Burkholderiaceae</taxon>
        <taxon>Burkholderia</taxon>
        <taxon>Burkholderia cepacia complex</taxon>
    </lineage>
</organism>
<evidence type="ECO:0000313" key="5">
    <source>
        <dbReference type="EMBL" id="VVU48509.1"/>
    </source>
</evidence>
<evidence type="ECO:0000259" key="1">
    <source>
        <dbReference type="Pfam" id="PF02625"/>
    </source>
</evidence>
<evidence type="ECO:0000313" key="4">
    <source>
        <dbReference type="EMBL" id="MBM2766677.1"/>
    </source>
</evidence>
<protein>
    <submittedName>
        <fullName evidence="4">XdhC family protein</fullName>
    </submittedName>
</protein>
<dbReference type="InterPro" id="IPR052698">
    <property type="entry name" value="MoCofactor_Util/Proc"/>
</dbReference>
<dbReference type="Proteomes" id="UP000494201">
    <property type="component" value="Unassembled WGS sequence"/>
</dbReference>
<dbReference type="Proteomes" id="UP000755577">
    <property type="component" value="Unassembled WGS sequence"/>
</dbReference>